<dbReference type="AlphaFoldDB" id="A0A1H1SPB7"/>
<keyword evidence="3" id="KW-0732">Signal</keyword>
<dbReference type="SUPFAM" id="SSF48452">
    <property type="entry name" value="TPR-like"/>
    <property type="match status" value="1"/>
</dbReference>
<evidence type="ECO:0000256" key="5">
    <source>
        <dbReference type="ARBA" id="ARBA00023237"/>
    </source>
</evidence>
<comment type="subcellular location">
    <subcellularLocation>
        <location evidence="1">Cell outer membrane</location>
    </subcellularLocation>
</comment>
<dbReference type="Pfam" id="PF07980">
    <property type="entry name" value="SusD_RagB"/>
    <property type="match status" value="1"/>
</dbReference>
<dbReference type="Pfam" id="PF14322">
    <property type="entry name" value="SusD-like_3"/>
    <property type="match status" value="1"/>
</dbReference>
<feature type="domain" description="RagB/SusD" evidence="6">
    <location>
        <begin position="275"/>
        <end position="446"/>
    </location>
</feature>
<evidence type="ECO:0000256" key="3">
    <source>
        <dbReference type="ARBA" id="ARBA00022729"/>
    </source>
</evidence>
<reference evidence="8 9" key="1">
    <citation type="submission" date="2016-10" db="EMBL/GenBank/DDBJ databases">
        <authorList>
            <person name="de Groot N.N."/>
        </authorList>
    </citation>
    <scope>NUCLEOTIDE SEQUENCE [LARGE SCALE GENOMIC DNA]</scope>
    <source>
        <strain evidence="8 9">MP1X4</strain>
    </source>
</reference>
<dbReference type="GO" id="GO:0009279">
    <property type="term" value="C:cell outer membrane"/>
    <property type="evidence" value="ECO:0007669"/>
    <property type="project" value="UniProtKB-SubCell"/>
</dbReference>
<evidence type="ECO:0000313" key="8">
    <source>
        <dbReference type="EMBL" id="SDS49751.1"/>
    </source>
</evidence>
<evidence type="ECO:0000259" key="6">
    <source>
        <dbReference type="Pfam" id="PF07980"/>
    </source>
</evidence>
<sequence>MKNYKIKYFVILFLCGTMLFGSCKKYINETPINAPTTANFWTSEQAAQTGLAGAYSLLRTALLSRSSYFTFGDATAGEFASFNGDIAYTDFNESGQYDFNYTPYGGVWNDWTIFYQLIAQCNLIINKVPGMAASTFTDDPVATKKQIIGQAYFLRAFAYYYITEVWGAPVIVTQVYTNPITAQPVARSTDAQGFAQVVSDLTQSISMLQYSYANPTDVAVQANKSAAFALLSKTYMWQKQYQPAAAAADSVIKYGGYTLEPAATYRNIFRGHDQESIFELYMLYTGADNEATGDAFNMFLQAPFIVSQQTAWYVAPTVINNLYGDTTSTSADIRVKNNFYGLQTINPILVKYADVVYQNSGTQTTAYVSDDLVLLRLADIYLTRAEAAARLGDLGTADMYLNLVRKRAGVAAYNATGATDLIYEIMDERGREFYGEGSWYFDLYRTGLISDPNYDNAVPGYNTDRVNGGGCQWPIGLRALLQQDPLLVQNKWWASH</sequence>
<dbReference type="CDD" id="cd08977">
    <property type="entry name" value="SusD"/>
    <property type="match status" value="1"/>
</dbReference>
<accession>A0A1H1SPB7</accession>
<name>A0A1H1SPB7_MUCMA</name>
<evidence type="ECO:0000259" key="7">
    <source>
        <dbReference type="Pfam" id="PF14322"/>
    </source>
</evidence>
<evidence type="ECO:0000256" key="4">
    <source>
        <dbReference type="ARBA" id="ARBA00023136"/>
    </source>
</evidence>
<dbReference type="OrthoDB" id="9773740at2"/>
<dbReference type="EMBL" id="LT629740">
    <property type="protein sequence ID" value="SDS49751.1"/>
    <property type="molecule type" value="Genomic_DNA"/>
</dbReference>
<comment type="similarity">
    <text evidence="2">Belongs to the SusD family.</text>
</comment>
<dbReference type="InterPro" id="IPR011990">
    <property type="entry name" value="TPR-like_helical_dom_sf"/>
</dbReference>
<dbReference type="InterPro" id="IPR012944">
    <property type="entry name" value="SusD_RagB_dom"/>
</dbReference>
<gene>
    <name evidence="8" type="ORF">SAMN05216490_1260</name>
</gene>
<evidence type="ECO:0000256" key="2">
    <source>
        <dbReference type="ARBA" id="ARBA00006275"/>
    </source>
</evidence>
<dbReference type="PROSITE" id="PS51257">
    <property type="entry name" value="PROKAR_LIPOPROTEIN"/>
    <property type="match status" value="1"/>
</dbReference>
<dbReference type="RefSeq" id="WP_091370401.1">
    <property type="nucleotide sequence ID" value="NZ_LT629740.1"/>
</dbReference>
<keyword evidence="5" id="KW-0998">Cell outer membrane</keyword>
<keyword evidence="4" id="KW-0472">Membrane</keyword>
<protein>
    <submittedName>
        <fullName evidence="8">RagB/SusD domain-containing protein</fullName>
    </submittedName>
</protein>
<evidence type="ECO:0000256" key="1">
    <source>
        <dbReference type="ARBA" id="ARBA00004442"/>
    </source>
</evidence>
<dbReference type="STRING" id="652787.SAMN05216490_1260"/>
<keyword evidence="9" id="KW-1185">Reference proteome</keyword>
<feature type="domain" description="SusD-like N-terminal" evidence="7">
    <location>
        <begin position="89"/>
        <end position="236"/>
    </location>
</feature>
<dbReference type="Proteomes" id="UP000199679">
    <property type="component" value="Chromosome I"/>
</dbReference>
<organism evidence="8 9">
    <name type="scientific">Mucilaginibacter mallensis</name>
    <dbReference type="NCBI Taxonomy" id="652787"/>
    <lineage>
        <taxon>Bacteria</taxon>
        <taxon>Pseudomonadati</taxon>
        <taxon>Bacteroidota</taxon>
        <taxon>Sphingobacteriia</taxon>
        <taxon>Sphingobacteriales</taxon>
        <taxon>Sphingobacteriaceae</taxon>
        <taxon>Mucilaginibacter</taxon>
    </lineage>
</organism>
<evidence type="ECO:0000313" key="9">
    <source>
        <dbReference type="Proteomes" id="UP000199679"/>
    </source>
</evidence>
<proteinExistence type="inferred from homology"/>
<dbReference type="Gene3D" id="1.25.40.390">
    <property type="match status" value="1"/>
</dbReference>
<dbReference type="InterPro" id="IPR033985">
    <property type="entry name" value="SusD-like_N"/>
</dbReference>